<evidence type="ECO:0000256" key="1">
    <source>
        <dbReference type="ARBA" id="ARBA00004429"/>
    </source>
</evidence>
<name>A0A410H468_9GAMM</name>
<keyword evidence="19 24" id="KW-1208">Phospholipid metabolism</keyword>
<comment type="cofactor">
    <cofactor evidence="23">
        <name>Mg(2+)</name>
        <dbReference type="ChEBI" id="CHEBI:18420"/>
    </cofactor>
    <text evidence="23">Mn(2+), Zn(2+), Cd(2+) and Co(2+) support activity to lesser extents.</text>
</comment>
<dbReference type="RefSeq" id="WP_029938481.1">
    <property type="nucleotide sequence ID" value="NZ_CP035033.1"/>
</dbReference>
<evidence type="ECO:0000256" key="18">
    <source>
        <dbReference type="ARBA" id="ARBA00023209"/>
    </source>
</evidence>
<feature type="binding site" evidence="23">
    <location>
        <position position="77"/>
    </location>
    <ligand>
        <name>a divalent metal cation</name>
        <dbReference type="ChEBI" id="CHEBI:60240"/>
    </ligand>
</feature>
<evidence type="ECO:0000256" key="20">
    <source>
        <dbReference type="PIRSR" id="PIRSR600829-1"/>
    </source>
</evidence>
<feature type="binding site" evidence="21">
    <location>
        <position position="99"/>
    </location>
    <ligand>
        <name>substrate</name>
    </ligand>
</feature>
<dbReference type="GO" id="GO:0005524">
    <property type="term" value="F:ATP binding"/>
    <property type="evidence" value="ECO:0007669"/>
    <property type="project" value="UniProtKB-KW"/>
</dbReference>
<comment type="caution">
    <text evidence="24">Lacks conserved residue(s) required for the propagation of feature annotation.</text>
</comment>
<evidence type="ECO:0000256" key="23">
    <source>
        <dbReference type="PIRSR" id="PIRSR600829-4"/>
    </source>
</evidence>
<keyword evidence="5" id="KW-1003">Cell membrane</keyword>
<dbReference type="AlphaFoldDB" id="A0A410H468"/>
<evidence type="ECO:0000256" key="12">
    <source>
        <dbReference type="ARBA" id="ARBA00022777"/>
    </source>
</evidence>
<dbReference type="InterPro" id="IPR036945">
    <property type="entry name" value="DAGK_sf"/>
</dbReference>
<keyword evidence="9 24" id="KW-0812">Transmembrane</keyword>
<dbReference type="PANTHER" id="PTHR34299">
    <property type="entry name" value="DIACYLGLYCEROL KINASE"/>
    <property type="match status" value="1"/>
</dbReference>
<dbReference type="EC" id="2.7.1.107" evidence="3 24"/>
<evidence type="ECO:0000256" key="3">
    <source>
        <dbReference type="ARBA" id="ARBA00012133"/>
    </source>
</evidence>
<keyword evidence="12 24" id="KW-0418">Kinase</keyword>
<feature type="binding site" evidence="22">
    <location>
        <begin position="86"/>
        <end position="88"/>
    </location>
    <ligand>
        <name>ATP</name>
        <dbReference type="ChEBI" id="CHEBI:30616"/>
    </ligand>
</feature>
<evidence type="ECO:0000256" key="7">
    <source>
        <dbReference type="ARBA" id="ARBA00022519"/>
    </source>
</evidence>
<accession>A0A410H468</accession>
<evidence type="ECO:0000256" key="16">
    <source>
        <dbReference type="ARBA" id="ARBA00023098"/>
    </source>
</evidence>
<feature type="binding site" evidence="22">
    <location>
        <position position="29"/>
    </location>
    <ligand>
        <name>ATP</name>
        <dbReference type="ChEBI" id="CHEBI:30616"/>
    </ligand>
</feature>
<feature type="transmembrane region" description="Helical" evidence="24">
    <location>
        <begin position="56"/>
        <end position="80"/>
    </location>
</feature>
<keyword evidence="6" id="KW-0444">Lipid biosynthesis</keyword>
<protein>
    <recommendedName>
        <fullName evidence="4 24">Diacylglycerol kinase</fullName>
        <ecNumber evidence="3 24">2.7.1.107</ecNumber>
    </recommendedName>
</protein>
<keyword evidence="15 24" id="KW-1133">Transmembrane helix</keyword>
<dbReference type="EMBL" id="CP035033">
    <property type="protein sequence ID" value="QAB15714.1"/>
    <property type="molecule type" value="Genomic_DNA"/>
</dbReference>
<evidence type="ECO:0000256" key="13">
    <source>
        <dbReference type="ARBA" id="ARBA00022840"/>
    </source>
</evidence>
<feature type="binding site" evidence="22">
    <location>
        <position position="10"/>
    </location>
    <ligand>
        <name>ATP</name>
        <dbReference type="ChEBI" id="CHEBI:30616"/>
    </ligand>
</feature>
<evidence type="ECO:0000256" key="22">
    <source>
        <dbReference type="PIRSR" id="PIRSR600829-3"/>
    </source>
</evidence>
<dbReference type="Pfam" id="PF01219">
    <property type="entry name" value="DAGK_prokar"/>
    <property type="match status" value="1"/>
</dbReference>
<feature type="binding site" evidence="22">
    <location>
        <begin position="95"/>
        <end position="96"/>
    </location>
    <ligand>
        <name>ATP</name>
        <dbReference type="ChEBI" id="CHEBI:30616"/>
    </ligand>
</feature>
<keyword evidence="18" id="KW-0594">Phospholipid biosynthesis</keyword>
<comment type="function">
    <text evidence="24">Catalyzes the ATP-dependent phosphorylation of sn-l,2-diacylglycerol (DAG) to phosphatidic acid. Involved in the recycling of diacylglycerol produced as a by-product during membrane-derived oligosaccharide (MDO) biosynthesis.</text>
</comment>
<dbReference type="GO" id="GO:0005886">
    <property type="term" value="C:plasma membrane"/>
    <property type="evidence" value="ECO:0007669"/>
    <property type="project" value="UniProtKB-SubCell"/>
</dbReference>
<dbReference type="InterPro" id="IPR033718">
    <property type="entry name" value="DAGK_prok"/>
</dbReference>
<dbReference type="InterPro" id="IPR000829">
    <property type="entry name" value="DAGK"/>
</dbReference>
<sequence length="126" mass="13992">MKPGHRGLVRIVKAAGYSWQGIKACYQNEAAFRQELVLLAVLTPIAMWLSNDAVEFILLIGSVILLLVVELLNTAVEMVVDRHGQEWHELSGLAKDMGSAAVFVMMGLCLLVWSTLIISHLNWSLF</sequence>
<keyword evidence="10 23" id="KW-0479">Metal-binding</keyword>
<feature type="transmembrane region" description="Helical" evidence="24">
    <location>
        <begin position="100"/>
        <end position="123"/>
    </location>
</feature>
<feature type="binding site" evidence="21">
    <location>
        <begin position="31"/>
        <end position="35"/>
    </location>
    <ligand>
        <name>substrate</name>
    </ligand>
</feature>
<keyword evidence="8 24" id="KW-0808">Transferase</keyword>
<keyword evidence="16 24" id="KW-0443">Lipid metabolism</keyword>
<keyword evidence="14 23" id="KW-0460">Magnesium</keyword>
<evidence type="ECO:0000256" key="11">
    <source>
        <dbReference type="ARBA" id="ARBA00022741"/>
    </source>
</evidence>
<feature type="binding site" evidence="21">
    <location>
        <position position="10"/>
    </location>
    <ligand>
        <name>substrate</name>
    </ligand>
</feature>
<evidence type="ECO:0000256" key="4">
    <source>
        <dbReference type="ARBA" id="ARBA00017575"/>
    </source>
</evidence>
<evidence type="ECO:0000313" key="26">
    <source>
        <dbReference type="Proteomes" id="UP000285478"/>
    </source>
</evidence>
<evidence type="ECO:0000256" key="14">
    <source>
        <dbReference type="ARBA" id="ARBA00022842"/>
    </source>
</evidence>
<evidence type="ECO:0000256" key="19">
    <source>
        <dbReference type="ARBA" id="ARBA00023264"/>
    </source>
</evidence>
<comment type="catalytic activity">
    <reaction evidence="24">
        <text>a 1,2-diacyl-sn-glycerol + ATP = a 1,2-diacyl-sn-glycero-3-phosphate + ADP + H(+)</text>
        <dbReference type="Rhea" id="RHEA:10272"/>
        <dbReference type="ChEBI" id="CHEBI:15378"/>
        <dbReference type="ChEBI" id="CHEBI:17815"/>
        <dbReference type="ChEBI" id="CHEBI:30616"/>
        <dbReference type="ChEBI" id="CHEBI:58608"/>
        <dbReference type="ChEBI" id="CHEBI:456216"/>
        <dbReference type="EC" id="2.7.1.107"/>
    </reaction>
</comment>
<evidence type="ECO:0000256" key="10">
    <source>
        <dbReference type="ARBA" id="ARBA00022723"/>
    </source>
</evidence>
<feature type="binding site" evidence="22">
    <location>
        <position position="77"/>
    </location>
    <ligand>
        <name>ATP</name>
        <dbReference type="ChEBI" id="CHEBI:30616"/>
    </ligand>
</feature>
<evidence type="ECO:0000256" key="8">
    <source>
        <dbReference type="ARBA" id="ARBA00022679"/>
    </source>
</evidence>
<dbReference type="GO" id="GO:0006654">
    <property type="term" value="P:phosphatidic acid biosynthetic process"/>
    <property type="evidence" value="ECO:0007669"/>
    <property type="project" value="InterPro"/>
</dbReference>
<feature type="binding site" evidence="22">
    <location>
        <position position="17"/>
    </location>
    <ligand>
        <name>ATP</name>
        <dbReference type="ChEBI" id="CHEBI:30616"/>
    </ligand>
</feature>
<dbReference type="Proteomes" id="UP000285478">
    <property type="component" value="Chromosome"/>
</dbReference>
<evidence type="ECO:0000256" key="2">
    <source>
        <dbReference type="ARBA" id="ARBA00005967"/>
    </source>
</evidence>
<feature type="active site" description="Proton acceptor" evidence="20">
    <location>
        <position position="70"/>
    </location>
</feature>
<proteinExistence type="inferred from homology"/>
<evidence type="ECO:0000256" key="5">
    <source>
        <dbReference type="ARBA" id="ARBA00022475"/>
    </source>
</evidence>
<feature type="binding site" evidence="21">
    <location>
        <position position="70"/>
    </location>
    <ligand>
        <name>substrate</name>
    </ligand>
</feature>
<dbReference type="KEGG" id="htr:EPV75_08565"/>
<evidence type="ECO:0000256" key="9">
    <source>
        <dbReference type="ARBA" id="ARBA00022692"/>
    </source>
</evidence>
<keyword evidence="17 24" id="KW-0472">Membrane</keyword>
<evidence type="ECO:0000256" key="17">
    <source>
        <dbReference type="ARBA" id="ARBA00023136"/>
    </source>
</evidence>
<dbReference type="CDD" id="cd14264">
    <property type="entry name" value="DAGK_IM"/>
    <property type="match status" value="1"/>
</dbReference>
<evidence type="ECO:0000256" key="15">
    <source>
        <dbReference type="ARBA" id="ARBA00022989"/>
    </source>
</evidence>
<keyword evidence="7 24" id="KW-0997">Cell inner membrane</keyword>
<dbReference type="GO" id="GO:0046872">
    <property type="term" value="F:metal ion binding"/>
    <property type="evidence" value="ECO:0007669"/>
    <property type="project" value="UniProtKB-KW"/>
</dbReference>
<comment type="similarity">
    <text evidence="2 24">Belongs to the bacterial diacylglycerol kinase family.</text>
</comment>
<dbReference type="GO" id="GO:0004143">
    <property type="term" value="F:ATP-dependent diacylglycerol kinase activity"/>
    <property type="evidence" value="ECO:0007669"/>
    <property type="project" value="UniProtKB-EC"/>
</dbReference>
<gene>
    <name evidence="25" type="ORF">EPV75_08565</name>
</gene>
<evidence type="ECO:0000256" key="21">
    <source>
        <dbReference type="PIRSR" id="PIRSR600829-2"/>
    </source>
</evidence>
<keyword evidence="26" id="KW-1185">Reference proteome</keyword>
<dbReference type="PROSITE" id="PS01069">
    <property type="entry name" value="DAGK_PROKAR"/>
    <property type="match status" value="1"/>
</dbReference>
<evidence type="ECO:0000313" key="25">
    <source>
        <dbReference type="EMBL" id="QAB15714.1"/>
    </source>
</evidence>
<feature type="binding site" evidence="21">
    <location>
        <begin position="14"/>
        <end position="19"/>
    </location>
    <ligand>
        <name>substrate</name>
    </ligand>
</feature>
<keyword evidence="11 22" id="KW-0547">Nucleotide-binding</keyword>
<feature type="binding site" evidence="23">
    <location>
        <position position="29"/>
    </location>
    <ligand>
        <name>a divalent metal cation</name>
        <dbReference type="ChEBI" id="CHEBI:60240"/>
    </ligand>
</feature>
<evidence type="ECO:0000256" key="24">
    <source>
        <dbReference type="RuleBase" id="RU363065"/>
    </source>
</evidence>
<evidence type="ECO:0000256" key="6">
    <source>
        <dbReference type="ARBA" id="ARBA00022516"/>
    </source>
</evidence>
<comment type="subcellular location">
    <subcellularLocation>
        <location evidence="1 24">Cell inner membrane</location>
        <topology evidence="1 24">Multi-pass membrane protein</topology>
    </subcellularLocation>
</comment>
<organism evidence="25 26">
    <name type="scientific">Hydrogenovibrio thermophilus</name>
    <dbReference type="NCBI Taxonomy" id="265883"/>
    <lineage>
        <taxon>Bacteria</taxon>
        <taxon>Pseudomonadati</taxon>
        <taxon>Pseudomonadota</taxon>
        <taxon>Gammaproteobacteria</taxon>
        <taxon>Thiotrichales</taxon>
        <taxon>Piscirickettsiaceae</taxon>
        <taxon>Hydrogenovibrio</taxon>
    </lineage>
</organism>
<dbReference type="PANTHER" id="PTHR34299:SF1">
    <property type="entry name" value="DIACYLGLYCEROL KINASE"/>
    <property type="match status" value="1"/>
</dbReference>
<reference evidence="25 26" key="1">
    <citation type="journal article" date="2018" name="Environ. Microbiol.">
        <title>Genomes of ubiquitous marine and hypersaline Hydrogenovibrio, Thiomicrorhabdus and Thiomicrospira spp. encode a diversity of mechanisms to sustain chemolithoautotrophy in heterogeneous environments.</title>
        <authorList>
            <person name="Scott K.M."/>
            <person name="Williams J."/>
            <person name="Porter C.M.B."/>
            <person name="Russel S."/>
            <person name="Harmer T.L."/>
            <person name="Paul J.H."/>
            <person name="Antonen K.M."/>
            <person name="Bridges M.K."/>
            <person name="Camper G.J."/>
            <person name="Campla C.K."/>
            <person name="Casella L.G."/>
            <person name="Chase E."/>
            <person name="Conrad J.W."/>
            <person name="Cruz M.C."/>
            <person name="Dunlap D.S."/>
            <person name="Duran L."/>
            <person name="Fahsbender E.M."/>
            <person name="Goldsmith D.B."/>
            <person name="Keeley R.F."/>
            <person name="Kondoff M.R."/>
            <person name="Kussy B.I."/>
            <person name="Lane M.K."/>
            <person name="Lawler S."/>
            <person name="Leigh B.A."/>
            <person name="Lewis C."/>
            <person name="Lostal L.M."/>
            <person name="Marking D."/>
            <person name="Mancera P.A."/>
            <person name="McClenthan E.C."/>
            <person name="McIntyre E.A."/>
            <person name="Mine J.A."/>
            <person name="Modi S."/>
            <person name="Moore B.D."/>
            <person name="Morgan W.A."/>
            <person name="Nelson K.M."/>
            <person name="Nguyen K.N."/>
            <person name="Ogburn N."/>
            <person name="Parrino D.G."/>
            <person name="Pedapudi A.D."/>
            <person name="Pelham R.P."/>
            <person name="Preece A.M."/>
            <person name="Rampersad E.A."/>
            <person name="Richardson J.C."/>
            <person name="Rodgers C.M."/>
            <person name="Schaffer B.L."/>
            <person name="Sheridan N.E."/>
            <person name="Solone M.R."/>
            <person name="Staley Z.R."/>
            <person name="Tabuchi M."/>
            <person name="Waide R.J."/>
            <person name="Wanjugi P.W."/>
            <person name="Young S."/>
            <person name="Clum A."/>
            <person name="Daum C."/>
            <person name="Huntemann M."/>
            <person name="Ivanova N."/>
            <person name="Kyrpides N."/>
            <person name="Mikhailova N."/>
            <person name="Palaniappan K."/>
            <person name="Pillay M."/>
            <person name="Reddy T.B.K."/>
            <person name="Shapiro N."/>
            <person name="Stamatis D."/>
            <person name="Varghese N."/>
            <person name="Woyke T."/>
            <person name="Boden R."/>
            <person name="Freyermuth S.K."/>
            <person name="Kerfeld C.A."/>
        </authorList>
    </citation>
    <scope>NUCLEOTIDE SEQUENCE [LARGE SCALE GENOMIC DNA]</scope>
    <source>
        <strain evidence="25 26">JR-2</strain>
    </source>
</reference>
<keyword evidence="13 22" id="KW-0067">ATP-binding</keyword>
<dbReference type="Gene3D" id="1.10.287.3610">
    <property type="match status" value="1"/>
</dbReference>